<evidence type="ECO:0000313" key="2">
    <source>
        <dbReference type="Proteomes" id="UP001497522"/>
    </source>
</evidence>
<keyword evidence="2" id="KW-1185">Reference proteome</keyword>
<proteinExistence type="predicted"/>
<sequence length="77" mass="8674">MHLDACLERRERTLVGFAVSGLACRCCIYDSSVLDEEAVVAVGFGCRLSFCRASDEARFWQEEVRRGSGWVLREELG</sequence>
<reference evidence="1" key="1">
    <citation type="submission" date="2024-03" db="EMBL/GenBank/DDBJ databases">
        <authorList>
            <consortium name="ELIXIR-Norway"/>
            <consortium name="Elixir Norway"/>
        </authorList>
    </citation>
    <scope>NUCLEOTIDE SEQUENCE</scope>
</reference>
<dbReference type="Proteomes" id="UP001497522">
    <property type="component" value="Chromosome 5"/>
</dbReference>
<name>A0ABP1BL65_9BRYO</name>
<gene>
    <name evidence="1" type="ORF">CSSPJE1EN2_LOCUS18588</name>
</gene>
<protein>
    <submittedName>
        <fullName evidence="1">Uncharacterized protein</fullName>
    </submittedName>
</protein>
<organism evidence="1 2">
    <name type="scientific">Sphagnum jensenii</name>
    <dbReference type="NCBI Taxonomy" id="128206"/>
    <lineage>
        <taxon>Eukaryota</taxon>
        <taxon>Viridiplantae</taxon>
        <taxon>Streptophyta</taxon>
        <taxon>Embryophyta</taxon>
        <taxon>Bryophyta</taxon>
        <taxon>Sphagnophytina</taxon>
        <taxon>Sphagnopsida</taxon>
        <taxon>Sphagnales</taxon>
        <taxon>Sphagnaceae</taxon>
        <taxon>Sphagnum</taxon>
    </lineage>
</organism>
<dbReference type="EMBL" id="OZ023706">
    <property type="protein sequence ID" value="CAK9876399.1"/>
    <property type="molecule type" value="Genomic_DNA"/>
</dbReference>
<evidence type="ECO:0000313" key="1">
    <source>
        <dbReference type="EMBL" id="CAK9876399.1"/>
    </source>
</evidence>
<accession>A0ABP1BL65</accession>